<evidence type="ECO:0000313" key="2">
    <source>
        <dbReference type="Proteomes" id="UP000828048"/>
    </source>
</evidence>
<proteinExistence type="predicted"/>
<protein>
    <submittedName>
        <fullName evidence="1">Uncharacterized protein</fullName>
    </submittedName>
</protein>
<evidence type="ECO:0000313" key="1">
    <source>
        <dbReference type="EMBL" id="KAH7846164.1"/>
    </source>
</evidence>
<keyword evidence="2" id="KW-1185">Reference proteome</keyword>
<accession>A0ACB7XYZ5</accession>
<dbReference type="Proteomes" id="UP000828048">
    <property type="component" value="Chromosome 5"/>
</dbReference>
<sequence>MEPPRGFLASLWSFIRFLPYFIGLLILGLIKGIILCPVICLIMTIGNSPIILGLWPVHLVWTNYCIVRSKKFGPVLKLVLCFCIALLLFIWPVMGIVGSILGGAAYGLLAPMFATFSAVGEGKTDEFYHAIFDGTLDTIKESFTVVRDFRDVCYHSYFSFMDDLRLQGAKYYEIRLLDIPGAIVAGAIGFLVDMPVISLVAIFKSPYMLYKGWHRLFHDCIGREGPFLETICVPFAGLAILLWPLAVVGAVLGSMASSIFLGAYAAVVVYQESSLWFGLCYIVASLSIYDEYSNDILDMPEGSCFPRPKYRRHAALSETSSLAASFSRPDSFRNPLARTQSIKSPMVELKPLELLDSLFKDCQRIGELMVAQGLITLKDIEDAKLKKDSGSVMSIGLPTYSLLQCLIRSAKANSPGLLLYDNVSEITSTNRPKDAFFDWFLNPLLILKDQIKAENLSDSQEDYLGKLVLLSGDPERMKDSSIASAPESELKRAELDALARRLRGIMKSISRYPTFRRRFDDSIKRISEDLAKKNGSSRPVNGQPVRRTRSALGRIFSQKSFKNENGRSYQGSRSVVERNDYGGSYQGPRSAVERDIEIV</sequence>
<organism evidence="1 2">
    <name type="scientific">Vaccinium darrowii</name>
    <dbReference type="NCBI Taxonomy" id="229202"/>
    <lineage>
        <taxon>Eukaryota</taxon>
        <taxon>Viridiplantae</taxon>
        <taxon>Streptophyta</taxon>
        <taxon>Embryophyta</taxon>
        <taxon>Tracheophyta</taxon>
        <taxon>Spermatophyta</taxon>
        <taxon>Magnoliopsida</taxon>
        <taxon>eudicotyledons</taxon>
        <taxon>Gunneridae</taxon>
        <taxon>Pentapetalae</taxon>
        <taxon>asterids</taxon>
        <taxon>Ericales</taxon>
        <taxon>Ericaceae</taxon>
        <taxon>Vaccinioideae</taxon>
        <taxon>Vaccinieae</taxon>
        <taxon>Vaccinium</taxon>
    </lineage>
</organism>
<name>A0ACB7XYZ5_9ERIC</name>
<dbReference type="EMBL" id="CM037155">
    <property type="protein sequence ID" value="KAH7846164.1"/>
    <property type="molecule type" value="Genomic_DNA"/>
</dbReference>
<gene>
    <name evidence="1" type="ORF">Vadar_010674</name>
</gene>
<comment type="caution">
    <text evidence="1">The sequence shown here is derived from an EMBL/GenBank/DDBJ whole genome shotgun (WGS) entry which is preliminary data.</text>
</comment>
<reference evidence="1 2" key="1">
    <citation type="journal article" date="2021" name="Hortic Res">
        <title>High-quality reference genome and annotation aids understanding of berry development for evergreen blueberry (Vaccinium darrowii).</title>
        <authorList>
            <person name="Yu J."/>
            <person name="Hulse-Kemp A.M."/>
            <person name="Babiker E."/>
            <person name="Staton M."/>
        </authorList>
    </citation>
    <scope>NUCLEOTIDE SEQUENCE [LARGE SCALE GENOMIC DNA]</scope>
    <source>
        <strain evidence="2">cv. NJ 8807/NJ 8810</strain>
        <tissue evidence="1">Young leaf</tissue>
    </source>
</reference>